<evidence type="ECO:0000256" key="1">
    <source>
        <dbReference type="SAM" id="MobiDB-lite"/>
    </source>
</evidence>
<dbReference type="GeneID" id="116663524"/>
<sequence>MRQIVQGALDLRSGSRLPLSTSRNRRGNRASFRLLSSAGPHPGPQGTSRLRDGVIWKEGAQTATPRSWGRVKGRAGLIELPKWVGASSSSVAAFGARGGDDSYPEAAELEVAVGRSGCCNPLGAAGPRALWAAGTRSCWRRSRVGTARLGHSEQAGCSGGRCRRWRALPPAGLPAGLPTGSGGGSGRGEAAVGRSWAPSGSRGRRGPRNSAAGDWSPPLQRQSSPPDARGFSKHRGRRGHSLDVK</sequence>
<feature type="region of interest" description="Disordered" evidence="1">
    <location>
        <begin position="173"/>
        <end position="245"/>
    </location>
</feature>
<protein>
    <submittedName>
        <fullName evidence="3">Collagen alpha-2(I) chain-like</fullName>
    </submittedName>
</protein>
<gene>
    <name evidence="3" type="primary">LOC116663524</name>
</gene>
<reference evidence="3" key="1">
    <citation type="submission" date="2025-08" db="UniProtKB">
        <authorList>
            <consortium name="RefSeq"/>
        </authorList>
    </citation>
    <scope>IDENTIFICATION</scope>
    <source>
        <tissue evidence="3">Ear skin</tissue>
    </source>
</reference>
<accession>A0A8B8SYW2</accession>
<dbReference type="AlphaFoldDB" id="A0A8B8SYW2"/>
<keyword evidence="2" id="KW-1185">Reference proteome</keyword>
<dbReference type="RefSeq" id="XP_032335058.1">
    <property type="nucleotide sequence ID" value="XM_032479167.1"/>
</dbReference>
<evidence type="ECO:0000313" key="3">
    <source>
        <dbReference type="RefSeq" id="XP_032335058.1"/>
    </source>
</evidence>
<dbReference type="KEGG" id="cfr:116663524"/>
<dbReference type="Proteomes" id="UP000694856">
    <property type="component" value="Chromosome 5"/>
</dbReference>
<organism evidence="2 3">
    <name type="scientific">Camelus ferus</name>
    <name type="common">Wild bactrian camel</name>
    <name type="synonym">Camelus bactrianus ferus</name>
    <dbReference type="NCBI Taxonomy" id="419612"/>
    <lineage>
        <taxon>Eukaryota</taxon>
        <taxon>Metazoa</taxon>
        <taxon>Chordata</taxon>
        <taxon>Craniata</taxon>
        <taxon>Vertebrata</taxon>
        <taxon>Euteleostomi</taxon>
        <taxon>Mammalia</taxon>
        <taxon>Eutheria</taxon>
        <taxon>Laurasiatheria</taxon>
        <taxon>Artiodactyla</taxon>
        <taxon>Tylopoda</taxon>
        <taxon>Camelidae</taxon>
        <taxon>Camelus</taxon>
    </lineage>
</organism>
<feature type="compositionally biased region" description="Low complexity" evidence="1">
    <location>
        <begin position="188"/>
        <end position="201"/>
    </location>
</feature>
<proteinExistence type="predicted"/>
<name>A0A8B8SYW2_CAMFR</name>
<evidence type="ECO:0000313" key="2">
    <source>
        <dbReference type="Proteomes" id="UP000694856"/>
    </source>
</evidence>
<feature type="region of interest" description="Disordered" evidence="1">
    <location>
        <begin position="15"/>
        <end position="50"/>
    </location>
</feature>